<name>A8FYY7_SHESH</name>
<dbReference type="KEGG" id="sse:Ssed_3456"/>
<dbReference type="Proteomes" id="UP000002015">
    <property type="component" value="Chromosome"/>
</dbReference>
<gene>
    <name evidence="1" type="ordered locus">Ssed_3456</name>
</gene>
<dbReference type="OrthoDB" id="86584at2"/>
<dbReference type="HOGENOM" id="CLU_051643_1_1_6"/>
<dbReference type="EMBL" id="CP000821">
    <property type="protein sequence ID" value="ABV38060.1"/>
    <property type="molecule type" value="Genomic_DNA"/>
</dbReference>
<dbReference type="eggNOG" id="COG0727">
    <property type="taxonomic scope" value="Bacteria"/>
</dbReference>
<dbReference type="InterPro" id="IPR005358">
    <property type="entry name" value="Puta_zinc/iron-chelating_dom"/>
</dbReference>
<organism evidence="1 2">
    <name type="scientific">Shewanella sediminis (strain HAW-EB3)</name>
    <dbReference type="NCBI Taxonomy" id="425104"/>
    <lineage>
        <taxon>Bacteria</taxon>
        <taxon>Pseudomonadati</taxon>
        <taxon>Pseudomonadota</taxon>
        <taxon>Gammaproteobacteria</taxon>
        <taxon>Alteromonadales</taxon>
        <taxon>Shewanellaceae</taxon>
        <taxon>Shewanella</taxon>
    </lineage>
</organism>
<reference evidence="1 2" key="1">
    <citation type="submission" date="2007-08" db="EMBL/GenBank/DDBJ databases">
        <title>Complete sequence of Shewanella sediminis HAW-EB3.</title>
        <authorList>
            <consortium name="US DOE Joint Genome Institute"/>
            <person name="Copeland A."/>
            <person name="Lucas S."/>
            <person name="Lapidus A."/>
            <person name="Barry K."/>
            <person name="Glavina del Rio T."/>
            <person name="Dalin E."/>
            <person name="Tice H."/>
            <person name="Pitluck S."/>
            <person name="Chertkov O."/>
            <person name="Brettin T."/>
            <person name="Bruce D."/>
            <person name="Detter J.C."/>
            <person name="Han C."/>
            <person name="Schmutz J."/>
            <person name="Larimer F."/>
            <person name="Land M."/>
            <person name="Hauser L."/>
            <person name="Kyrpides N."/>
            <person name="Kim E."/>
            <person name="Zhao J.-S."/>
            <person name="Richardson P."/>
        </authorList>
    </citation>
    <scope>NUCLEOTIDE SEQUENCE [LARGE SCALE GENOMIC DNA]</scope>
    <source>
        <strain evidence="1 2">HAW-EB3</strain>
    </source>
</reference>
<evidence type="ECO:0000313" key="1">
    <source>
        <dbReference type="EMBL" id="ABV38060.1"/>
    </source>
</evidence>
<dbReference type="NCBIfam" id="NF038110">
    <property type="entry name" value="Lys_methyl_FliB"/>
    <property type="match status" value="1"/>
</dbReference>
<keyword evidence="1" id="KW-0966">Cell projection</keyword>
<proteinExistence type="predicted"/>
<protein>
    <submittedName>
        <fullName evidence="1">Flagellar biosynthesis protein, putative</fullName>
    </submittedName>
</protein>
<dbReference type="RefSeq" id="WP_012143790.1">
    <property type="nucleotide sequence ID" value="NC_009831.1"/>
</dbReference>
<dbReference type="AlphaFoldDB" id="A8FYY7"/>
<keyword evidence="1" id="KW-0969">Cilium</keyword>
<evidence type="ECO:0000313" key="2">
    <source>
        <dbReference type="Proteomes" id="UP000002015"/>
    </source>
</evidence>
<dbReference type="STRING" id="425104.Ssed_3456"/>
<dbReference type="Pfam" id="PF03692">
    <property type="entry name" value="CxxCxxCC"/>
    <property type="match status" value="1"/>
</dbReference>
<keyword evidence="1" id="KW-0282">Flagellum</keyword>
<accession>A8FYY7</accession>
<keyword evidence="2" id="KW-1185">Reference proteome</keyword>
<sequence>MASNIIRPGYVGEFSCIGPDCEDSCCIDWSVHVDKQSYQKIILHPQLKSLAEGSMQLLNNKDDDWAVIRFDEQGRCPFLQENMLCKIHAQAGEDALSDTCRSYPRISRVRGDDRFESLSLSCPEAARKILFGVDGFIFESNETEQDVLSRPVPQWAAKAYDYSIDLLLDDNLNWQETLLAIGLLINYAGSVSKQQAAPELLDDTFAQLSHMAAEGEIRLAFQSLPYIPEHQLHTFLSVHTMCCDEHPRRFRPRFGELNDAILAMSDGEGQLNMESINSAWNDIAIPALTSHADLFSRYLLYYIYHLQFPMTADNNPLSAFNLLVLDCFMLRCYLAVMAAKHNGLNEHDIVLCFQVYHVVRQHKPNFIKSVTSIMEQSAFSGVEAVVSLLKTNGRA</sequence>